<organism evidence="1 2">
    <name type="scientific">Pseudosulfitobacter pseudonitzschiae</name>
    <dbReference type="NCBI Taxonomy" id="1402135"/>
    <lineage>
        <taxon>Bacteria</taxon>
        <taxon>Pseudomonadati</taxon>
        <taxon>Pseudomonadota</taxon>
        <taxon>Alphaproteobacteria</taxon>
        <taxon>Rhodobacterales</taxon>
        <taxon>Roseobacteraceae</taxon>
        <taxon>Pseudosulfitobacter</taxon>
    </lineage>
</organism>
<evidence type="ECO:0000313" key="1">
    <source>
        <dbReference type="EMBL" id="KEJ94161.1"/>
    </source>
</evidence>
<sequence>MTLTADFNHPSNSEHMPAVAALVAKDPLIRDADGAFMMGCSKATFWRRVADGTVPAAIKIGGMSRWRLSDIEAVISKAEANRTASTA</sequence>
<comment type="caution">
    <text evidence="1">The sequence shown here is derived from an EMBL/GenBank/DDBJ whole genome shotgun (WGS) entry which is preliminary data.</text>
</comment>
<dbReference type="Gene3D" id="1.10.238.160">
    <property type="match status" value="1"/>
</dbReference>
<keyword evidence="2" id="KW-1185">Reference proteome</keyword>
<evidence type="ECO:0000313" key="2">
    <source>
        <dbReference type="Proteomes" id="UP000027746"/>
    </source>
</evidence>
<dbReference type="EMBL" id="JAMD01000017">
    <property type="protein sequence ID" value="KEJ94161.1"/>
    <property type="molecule type" value="Genomic_DNA"/>
</dbReference>
<name>A0A073IXG6_9RHOB</name>
<dbReference type="GeneID" id="68868304"/>
<accession>A0A073IXG6</accession>
<gene>
    <name evidence="1" type="ORF">SUH3_07880</name>
</gene>
<proteinExistence type="predicted"/>
<dbReference type="AlphaFoldDB" id="A0A073IXG6"/>
<dbReference type="RefSeq" id="WP_200796219.1">
    <property type="nucleotide sequence ID" value="NZ_CP054599.1"/>
</dbReference>
<dbReference type="Proteomes" id="UP000027746">
    <property type="component" value="Unassembled WGS sequence"/>
</dbReference>
<protein>
    <submittedName>
        <fullName evidence="1">Uncharacterized protein</fullName>
    </submittedName>
</protein>
<reference evidence="1 2" key="1">
    <citation type="submission" date="2014-01" db="EMBL/GenBank/DDBJ databases">
        <title>Sulfitobacter sp. H3 (MCCC 1A00686) Genome Sequencing.</title>
        <authorList>
            <person name="Lai Q."/>
            <person name="Hong Z."/>
        </authorList>
    </citation>
    <scope>NUCLEOTIDE SEQUENCE [LARGE SCALE GENOMIC DNA]</scope>
    <source>
        <strain evidence="1 2">H3</strain>
    </source>
</reference>